<name>A0A3B0T9K0_9ZZZZ</name>
<evidence type="ECO:0000256" key="1">
    <source>
        <dbReference type="ARBA" id="ARBA00004127"/>
    </source>
</evidence>
<dbReference type="AlphaFoldDB" id="A0A3B0T9K0"/>
<dbReference type="InterPro" id="IPR051689">
    <property type="entry name" value="Sterol_desaturase/TMEM195"/>
</dbReference>
<evidence type="ECO:0000259" key="8">
    <source>
        <dbReference type="Pfam" id="PF04116"/>
    </source>
</evidence>
<feature type="transmembrane region" description="Helical" evidence="7">
    <location>
        <begin position="44"/>
        <end position="69"/>
    </location>
</feature>
<sequence length="268" mass="30542">METLFGLGETTLRLTVFAGVFLIMALAETLVPRREMNLPKPRRWFTNLGLVVVNSLLVRFTFPMVAIGAAALAETRGWGLLALTGWPGWLKILIAVLVLDLAIYIQHVVTHKIPILWRLHQVHHADRDIDVTTGTRFHPIEIALSMLYKMVVVVALGAPPVAVLIFEVVLNAMAMFNHANFDLGRRLDGLVRLVVVTPDMHRVHHSVIREETDSNYGFNLSVWDRVFRTYRPQPRLGHIDMVIGLKPYRDEKPANLIWSLLLPFRRLR</sequence>
<proteinExistence type="predicted"/>
<keyword evidence="2 7" id="KW-0812">Transmembrane</keyword>
<evidence type="ECO:0000256" key="4">
    <source>
        <dbReference type="ARBA" id="ARBA00023002"/>
    </source>
</evidence>
<dbReference type="GO" id="GO:0016020">
    <property type="term" value="C:membrane"/>
    <property type="evidence" value="ECO:0007669"/>
    <property type="project" value="GOC"/>
</dbReference>
<accession>A0A3B0T9K0</accession>
<keyword evidence="6 7" id="KW-0472">Membrane</keyword>
<dbReference type="GO" id="GO:0005783">
    <property type="term" value="C:endoplasmic reticulum"/>
    <property type="evidence" value="ECO:0007669"/>
    <property type="project" value="TreeGrafter"/>
</dbReference>
<keyword evidence="5" id="KW-0443">Lipid metabolism</keyword>
<evidence type="ECO:0000256" key="3">
    <source>
        <dbReference type="ARBA" id="ARBA00022989"/>
    </source>
</evidence>
<organism evidence="9">
    <name type="scientific">hydrothermal vent metagenome</name>
    <dbReference type="NCBI Taxonomy" id="652676"/>
    <lineage>
        <taxon>unclassified sequences</taxon>
        <taxon>metagenomes</taxon>
        <taxon>ecological metagenomes</taxon>
    </lineage>
</organism>
<feature type="transmembrane region" description="Helical" evidence="7">
    <location>
        <begin position="12"/>
        <end position="32"/>
    </location>
</feature>
<evidence type="ECO:0000256" key="5">
    <source>
        <dbReference type="ARBA" id="ARBA00023098"/>
    </source>
</evidence>
<dbReference type="EMBL" id="UOEM01000052">
    <property type="protein sequence ID" value="VAW12743.1"/>
    <property type="molecule type" value="Genomic_DNA"/>
</dbReference>
<gene>
    <name evidence="9" type="ORF">MNBD_ALPHA09-418</name>
</gene>
<feature type="domain" description="Fatty acid hydroxylase" evidence="8">
    <location>
        <begin position="93"/>
        <end position="229"/>
    </location>
</feature>
<evidence type="ECO:0000256" key="7">
    <source>
        <dbReference type="SAM" id="Phobius"/>
    </source>
</evidence>
<dbReference type="Pfam" id="PF04116">
    <property type="entry name" value="FA_hydroxylase"/>
    <property type="match status" value="1"/>
</dbReference>
<dbReference type="GO" id="GO:0005506">
    <property type="term" value="F:iron ion binding"/>
    <property type="evidence" value="ECO:0007669"/>
    <property type="project" value="InterPro"/>
</dbReference>
<evidence type="ECO:0000256" key="2">
    <source>
        <dbReference type="ARBA" id="ARBA00022692"/>
    </source>
</evidence>
<dbReference type="GO" id="GO:0050479">
    <property type="term" value="F:glyceryl-ether monooxygenase activity"/>
    <property type="evidence" value="ECO:0007669"/>
    <property type="project" value="TreeGrafter"/>
</dbReference>
<comment type="subcellular location">
    <subcellularLocation>
        <location evidence="1">Endomembrane system</location>
        <topology evidence="1">Multi-pass membrane protein</topology>
    </subcellularLocation>
</comment>
<dbReference type="PANTHER" id="PTHR21624">
    <property type="entry name" value="STEROL DESATURASE-RELATED PROTEIN"/>
    <property type="match status" value="1"/>
</dbReference>
<protein>
    <submittedName>
        <fullName evidence="9">Fatty acid hydroxylase family (Carotene hydroxylase/sterol desaturase)</fullName>
    </submittedName>
</protein>
<dbReference type="InterPro" id="IPR006694">
    <property type="entry name" value="Fatty_acid_hydroxylase"/>
</dbReference>
<reference evidence="9" key="1">
    <citation type="submission" date="2018-06" db="EMBL/GenBank/DDBJ databases">
        <authorList>
            <person name="Zhirakovskaya E."/>
        </authorList>
    </citation>
    <scope>NUCLEOTIDE SEQUENCE</scope>
</reference>
<feature type="transmembrane region" description="Helical" evidence="7">
    <location>
        <begin position="146"/>
        <end position="166"/>
    </location>
</feature>
<evidence type="ECO:0000313" key="9">
    <source>
        <dbReference type="EMBL" id="VAW12743.1"/>
    </source>
</evidence>
<keyword evidence="4" id="KW-0560">Oxidoreductase</keyword>
<keyword evidence="3 7" id="KW-1133">Transmembrane helix</keyword>
<evidence type="ECO:0000256" key="6">
    <source>
        <dbReference type="ARBA" id="ARBA00023136"/>
    </source>
</evidence>
<dbReference type="PANTHER" id="PTHR21624:SF1">
    <property type="entry name" value="ALKYLGLYCEROL MONOOXYGENASE"/>
    <property type="match status" value="1"/>
</dbReference>
<dbReference type="GO" id="GO:0006643">
    <property type="term" value="P:membrane lipid metabolic process"/>
    <property type="evidence" value="ECO:0007669"/>
    <property type="project" value="TreeGrafter"/>
</dbReference>
<dbReference type="GO" id="GO:0008610">
    <property type="term" value="P:lipid biosynthetic process"/>
    <property type="evidence" value="ECO:0007669"/>
    <property type="project" value="InterPro"/>
</dbReference>